<keyword evidence="4" id="KW-0997">Cell inner membrane</keyword>
<dbReference type="PRINTS" id="PR00166">
    <property type="entry name" value="AROAAPRMEASE"/>
</dbReference>
<evidence type="ECO:0000256" key="5">
    <source>
        <dbReference type="ARBA" id="ARBA00022692"/>
    </source>
</evidence>
<feature type="transmembrane region" description="Helical" evidence="9">
    <location>
        <begin position="180"/>
        <end position="198"/>
    </location>
</feature>
<dbReference type="InterPro" id="IPR018227">
    <property type="entry name" value="Amino_acid_transport_2"/>
</dbReference>
<keyword evidence="7 9" id="KW-1133">Transmembrane helix</keyword>
<evidence type="ECO:0000256" key="6">
    <source>
        <dbReference type="ARBA" id="ARBA00022970"/>
    </source>
</evidence>
<keyword evidence="8 9" id="KW-0472">Membrane</keyword>
<dbReference type="InterPro" id="IPR013059">
    <property type="entry name" value="Trp_tyr_transpt"/>
</dbReference>
<feature type="transmembrane region" description="Helical" evidence="9">
    <location>
        <begin position="269"/>
        <end position="300"/>
    </location>
</feature>
<keyword evidence="5 9" id="KW-0812">Transmembrane</keyword>
<feature type="transmembrane region" description="Helical" evidence="9">
    <location>
        <begin position="219"/>
        <end position="237"/>
    </location>
</feature>
<evidence type="ECO:0000256" key="4">
    <source>
        <dbReference type="ARBA" id="ARBA00022519"/>
    </source>
</evidence>
<feature type="transmembrane region" description="Helical" evidence="9">
    <location>
        <begin position="336"/>
        <end position="357"/>
    </location>
</feature>
<comment type="subcellular location">
    <subcellularLocation>
        <location evidence="1">Cell inner membrane</location>
        <topology evidence="1">Multi-pass membrane protein</topology>
    </subcellularLocation>
</comment>
<gene>
    <name evidence="10" type="primary">tyrP_1</name>
    <name evidence="10" type="ORF">EHSB41UT_00837</name>
</gene>
<keyword evidence="11" id="KW-1185">Reference proteome</keyword>
<dbReference type="PANTHER" id="PTHR46997">
    <property type="entry name" value="LOW AFFINITY TRYPTOPHAN PERMEASE-RELATED"/>
    <property type="match status" value="1"/>
</dbReference>
<reference evidence="10 11" key="1">
    <citation type="submission" date="2017-03" db="EMBL/GenBank/DDBJ databases">
        <authorList>
            <person name="Afonso C.L."/>
            <person name="Miller P.J."/>
            <person name="Scott M.A."/>
            <person name="Spackman E."/>
            <person name="Goraichik I."/>
            <person name="Dimitrov K.M."/>
            <person name="Suarez D.L."/>
            <person name="Swayne D.E."/>
        </authorList>
    </citation>
    <scope>NUCLEOTIDE SEQUENCE [LARGE SCALE GENOMIC DNA]</scope>
    <source>
        <strain evidence="10">SB41UT1</strain>
    </source>
</reference>
<feature type="transmembrane region" description="Helical" evidence="9">
    <location>
        <begin position="116"/>
        <end position="136"/>
    </location>
</feature>
<evidence type="ECO:0000313" key="11">
    <source>
        <dbReference type="Proteomes" id="UP000196573"/>
    </source>
</evidence>
<evidence type="ECO:0000256" key="9">
    <source>
        <dbReference type="SAM" id="Phobius"/>
    </source>
</evidence>
<dbReference type="Pfam" id="PF03222">
    <property type="entry name" value="Trp_Tyr_perm"/>
    <property type="match status" value="1"/>
</dbReference>
<keyword evidence="3" id="KW-1003">Cell membrane</keyword>
<accession>A0A1X7AG98</accession>
<evidence type="ECO:0000256" key="2">
    <source>
        <dbReference type="ARBA" id="ARBA00022448"/>
    </source>
</evidence>
<sequence length="395" mass="40520">MKNRLLGSTLIVAGTTIGAGMLALPLITTSVGLGMSVMLMLLVWAVSAAGGLLMAEAANACPEDTSLHGMAGTLLGRKGQFVSAGSSMFLYYALCAAYISGCSSQLQLAARVLFDVQLHSTVAALIVTAITAFIVSAGTRRVDGINRILFPLMLVALAVVLAVLSPSVEPAHLEFEPADLTAGVILATLPVLYTSFGFHVVVPSIGRYMDSCHTSVRRAVIMGSLLPVVLYLFWQLIVNGVLGSEGMTAVSAGDPVAGMVGGLAAHTGIGWISTAVAGFAALALVTSFLGVALGLYDYLLEACEGRQIKGRAPAISVTFLPPLAIAILAPGSFVAALGYAALALVFLAAFLPAAMVWKVRTEKRFSPSLIIVVVGGILIAGSQIGIATGMLGGIS</sequence>
<feature type="transmembrane region" description="Helical" evidence="9">
    <location>
        <begin position="369"/>
        <end position="394"/>
    </location>
</feature>
<dbReference type="EMBL" id="FWPT01000002">
    <property type="protein sequence ID" value="SMA38137.1"/>
    <property type="molecule type" value="Genomic_DNA"/>
</dbReference>
<dbReference type="Proteomes" id="UP000196573">
    <property type="component" value="Unassembled WGS sequence"/>
</dbReference>
<feature type="transmembrane region" description="Helical" evidence="9">
    <location>
        <begin position="148"/>
        <end position="168"/>
    </location>
</feature>
<proteinExistence type="predicted"/>
<dbReference type="Gene3D" id="1.20.1740.10">
    <property type="entry name" value="Amino acid/polyamine transporter I"/>
    <property type="match status" value="1"/>
</dbReference>
<dbReference type="GO" id="GO:0005886">
    <property type="term" value="C:plasma membrane"/>
    <property type="evidence" value="ECO:0007669"/>
    <property type="project" value="UniProtKB-SubCell"/>
</dbReference>
<dbReference type="RefSeq" id="WP_087107220.1">
    <property type="nucleotide sequence ID" value="NZ_CBCSCN010000001.1"/>
</dbReference>
<feature type="transmembrane region" description="Helical" evidence="9">
    <location>
        <begin position="89"/>
        <end position="110"/>
    </location>
</feature>
<keyword evidence="6" id="KW-0029">Amino-acid transport</keyword>
<protein>
    <submittedName>
        <fullName evidence="10">Tyrosine-specific transport protein</fullName>
    </submittedName>
</protein>
<evidence type="ECO:0000256" key="1">
    <source>
        <dbReference type="ARBA" id="ARBA00004429"/>
    </source>
</evidence>
<dbReference type="GO" id="GO:0003333">
    <property type="term" value="P:amino acid transmembrane transport"/>
    <property type="evidence" value="ECO:0007669"/>
    <property type="project" value="InterPro"/>
</dbReference>
<evidence type="ECO:0000256" key="8">
    <source>
        <dbReference type="ARBA" id="ARBA00023136"/>
    </source>
</evidence>
<keyword evidence="2" id="KW-0813">Transport</keyword>
<evidence type="ECO:0000256" key="7">
    <source>
        <dbReference type="ARBA" id="ARBA00022989"/>
    </source>
</evidence>
<dbReference type="OrthoDB" id="18749at2"/>
<evidence type="ECO:0000313" key="10">
    <source>
        <dbReference type="EMBL" id="SMA38137.1"/>
    </source>
</evidence>
<name>A0A1X7AG98_9GAMM</name>
<feature type="transmembrane region" description="Helical" evidence="9">
    <location>
        <begin position="33"/>
        <end position="55"/>
    </location>
</feature>
<dbReference type="PANTHER" id="PTHR46997:SF2">
    <property type="entry name" value="TYROSINE-SPECIFIC TRANSPORT SYSTEM"/>
    <property type="match status" value="1"/>
</dbReference>
<evidence type="ECO:0000256" key="3">
    <source>
        <dbReference type="ARBA" id="ARBA00022475"/>
    </source>
</evidence>
<dbReference type="GO" id="GO:0015173">
    <property type="term" value="F:aromatic amino acid transmembrane transporter activity"/>
    <property type="evidence" value="ECO:0007669"/>
    <property type="project" value="InterPro"/>
</dbReference>
<organism evidence="10 11">
    <name type="scientific">Parendozoicomonas haliclonae</name>
    <dbReference type="NCBI Taxonomy" id="1960125"/>
    <lineage>
        <taxon>Bacteria</taxon>
        <taxon>Pseudomonadati</taxon>
        <taxon>Pseudomonadota</taxon>
        <taxon>Gammaproteobacteria</taxon>
        <taxon>Oceanospirillales</taxon>
        <taxon>Endozoicomonadaceae</taxon>
        <taxon>Parendozoicomonas</taxon>
    </lineage>
</organism>
<feature type="transmembrane region" description="Helical" evidence="9">
    <location>
        <begin position="312"/>
        <end position="330"/>
    </location>
</feature>
<dbReference type="AlphaFoldDB" id="A0A1X7AG98"/>